<name>A0ABW5TS57_9SPHI</name>
<dbReference type="SUPFAM" id="SSF69572">
    <property type="entry name" value="Activating enzymes of the ubiquitin-like proteins"/>
    <property type="match status" value="1"/>
</dbReference>
<keyword evidence="2" id="KW-0548">Nucleotidyltransferase</keyword>
<evidence type="ECO:0000259" key="1">
    <source>
        <dbReference type="PROSITE" id="PS50206"/>
    </source>
</evidence>
<comment type="caution">
    <text evidence="2">The sequence shown here is derived from an EMBL/GenBank/DDBJ whole genome shotgun (WGS) entry which is preliminary data.</text>
</comment>
<feature type="domain" description="Rhodanese" evidence="1">
    <location>
        <begin position="274"/>
        <end position="333"/>
    </location>
</feature>
<keyword evidence="2" id="KW-0808">Transferase</keyword>
<dbReference type="PANTHER" id="PTHR10953:SF102">
    <property type="entry name" value="ADENYLYLTRANSFERASE AND SULFURTRANSFERASE MOCS3"/>
    <property type="match status" value="1"/>
</dbReference>
<dbReference type="GO" id="GO:0016779">
    <property type="term" value="F:nucleotidyltransferase activity"/>
    <property type="evidence" value="ECO:0007669"/>
    <property type="project" value="UniProtKB-KW"/>
</dbReference>
<organism evidence="2 3">
    <name type="scientific">Pedobacter alpinus</name>
    <dbReference type="NCBI Taxonomy" id="1590643"/>
    <lineage>
        <taxon>Bacteria</taxon>
        <taxon>Pseudomonadati</taxon>
        <taxon>Bacteroidota</taxon>
        <taxon>Sphingobacteriia</taxon>
        <taxon>Sphingobacteriales</taxon>
        <taxon>Sphingobacteriaceae</taxon>
        <taxon>Pedobacter</taxon>
    </lineage>
</organism>
<dbReference type="Gene3D" id="3.40.50.720">
    <property type="entry name" value="NAD(P)-binding Rossmann-like Domain"/>
    <property type="match status" value="1"/>
</dbReference>
<dbReference type="Pfam" id="PF00581">
    <property type="entry name" value="Rhodanese"/>
    <property type="match status" value="1"/>
</dbReference>
<dbReference type="InterPro" id="IPR035985">
    <property type="entry name" value="Ubiquitin-activating_enz"/>
</dbReference>
<dbReference type="Gene3D" id="3.40.250.10">
    <property type="entry name" value="Rhodanese-like domain"/>
    <property type="match status" value="1"/>
</dbReference>
<accession>A0ABW5TS57</accession>
<evidence type="ECO:0000313" key="2">
    <source>
        <dbReference type="EMBL" id="MFD2731899.1"/>
    </source>
</evidence>
<proteinExistence type="predicted"/>
<sequence>MLQKEELKRYSRQMILPELGLKGQGKLKSAKVLMIGAGGLGCPVLQYLAAAGVGEIGIIDDDVVDETNLHRQILYFHEDIGLKKAEAAAQKLKKLNPFIKIETFTERLNADNSSSIFANYDLIIDGSDNFPTRYLVNDTCVELNKTLVFGSIFKFEGQVSVFNYKYGAQYRDIFPEAPQKHEVPNCAEIGVIGVLPGIIGTLMANEAIKVITGIGKVLSGKLLTFNALDGNMQVFGFKPSYKNFVKSNNESISEADSEETPINIADLIHQLNQEPSNICLIDVREEYEYQDFNIGGINIPLYELKERLAEIPLGKILVFCCQSSQRSKLAAKLVKPLYEGSILYLKDGVLAS</sequence>
<reference evidence="3" key="1">
    <citation type="journal article" date="2019" name="Int. J. Syst. Evol. Microbiol.">
        <title>The Global Catalogue of Microorganisms (GCM) 10K type strain sequencing project: providing services to taxonomists for standard genome sequencing and annotation.</title>
        <authorList>
            <consortium name="The Broad Institute Genomics Platform"/>
            <consortium name="The Broad Institute Genome Sequencing Center for Infectious Disease"/>
            <person name="Wu L."/>
            <person name="Ma J."/>
        </authorList>
    </citation>
    <scope>NUCLEOTIDE SEQUENCE [LARGE SCALE GENOMIC DNA]</scope>
    <source>
        <strain evidence="3">KCTC 42456</strain>
    </source>
</reference>
<dbReference type="InterPro" id="IPR045886">
    <property type="entry name" value="ThiF/MoeB/HesA"/>
</dbReference>
<dbReference type="InterPro" id="IPR001763">
    <property type="entry name" value="Rhodanese-like_dom"/>
</dbReference>
<dbReference type="CDD" id="cd00158">
    <property type="entry name" value="RHOD"/>
    <property type="match status" value="1"/>
</dbReference>
<dbReference type="InterPro" id="IPR000594">
    <property type="entry name" value="ThiF_NAD_FAD-bd"/>
</dbReference>
<dbReference type="Proteomes" id="UP001597546">
    <property type="component" value="Unassembled WGS sequence"/>
</dbReference>
<dbReference type="Pfam" id="PF00899">
    <property type="entry name" value="ThiF"/>
    <property type="match status" value="1"/>
</dbReference>
<gene>
    <name evidence="2" type="primary">moeB</name>
    <name evidence="2" type="ORF">ACFSSE_09290</name>
</gene>
<dbReference type="PROSITE" id="PS50206">
    <property type="entry name" value="RHODANESE_3"/>
    <property type="match status" value="1"/>
</dbReference>
<dbReference type="RefSeq" id="WP_379043567.1">
    <property type="nucleotide sequence ID" value="NZ_JBHSKW010000032.1"/>
</dbReference>
<protein>
    <submittedName>
        <fullName evidence="2">Molybdopterin-synthase adenylyltransferase MoeB</fullName>
    </submittedName>
</protein>
<dbReference type="SMART" id="SM00450">
    <property type="entry name" value="RHOD"/>
    <property type="match status" value="1"/>
</dbReference>
<dbReference type="InterPro" id="IPR036873">
    <property type="entry name" value="Rhodanese-like_dom_sf"/>
</dbReference>
<evidence type="ECO:0000313" key="3">
    <source>
        <dbReference type="Proteomes" id="UP001597546"/>
    </source>
</evidence>
<dbReference type="CDD" id="cd00757">
    <property type="entry name" value="ThiF_MoeB_HesA_family"/>
    <property type="match status" value="1"/>
</dbReference>
<keyword evidence="3" id="KW-1185">Reference proteome</keyword>
<dbReference type="EMBL" id="JBHULV010000028">
    <property type="protein sequence ID" value="MFD2731899.1"/>
    <property type="molecule type" value="Genomic_DNA"/>
</dbReference>
<dbReference type="PANTHER" id="PTHR10953">
    <property type="entry name" value="UBIQUITIN-ACTIVATING ENZYME E1"/>
    <property type="match status" value="1"/>
</dbReference>
<dbReference type="NCBIfam" id="NF004281">
    <property type="entry name" value="PRK05690.1"/>
    <property type="match status" value="1"/>
</dbReference>